<dbReference type="CDD" id="cd07343">
    <property type="entry name" value="M48A_Zmpste24p_like"/>
    <property type="match status" value="1"/>
</dbReference>
<keyword evidence="4 8" id="KW-0862">Zinc</keyword>
<keyword evidence="1 9" id="KW-0645">Protease</keyword>
<evidence type="ECO:0000256" key="9">
    <source>
        <dbReference type="RuleBase" id="RU366005"/>
    </source>
</evidence>
<dbReference type="EMBL" id="JAAKFY010000015">
    <property type="protein sequence ID" value="KAF3844951.1"/>
    <property type="molecule type" value="Genomic_DNA"/>
</dbReference>
<evidence type="ECO:0000259" key="11">
    <source>
        <dbReference type="Pfam" id="PF01435"/>
    </source>
</evidence>
<evidence type="ECO:0000256" key="2">
    <source>
        <dbReference type="ARBA" id="ARBA00022723"/>
    </source>
</evidence>
<dbReference type="Gene3D" id="3.30.2010.10">
    <property type="entry name" value="Metalloproteases ('zincins'), catalytic domain"/>
    <property type="match status" value="1"/>
</dbReference>
<feature type="transmembrane region" description="Helical" evidence="9">
    <location>
        <begin position="165"/>
        <end position="184"/>
    </location>
</feature>
<evidence type="ECO:0000256" key="10">
    <source>
        <dbReference type="SAM" id="MobiDB-lite"/>
    </source>
</evidence>
<dbReference type="Pfam" id="PF01435">
    <property type="entry name" value="Peptidase_M48"/>
    <property type="match status" value="1"/>
</dbReference>
<evidence type="ECO:0000256" key="8">
    <source>
        <dbReference type="PIRSR" id="PIRSR627057-2"/>
    </source>
</evidence>
<evidence type="ECO:0000256" key="6">
    <source>
        <dbReference type="ARBA" id="ARBA00044456"/>
    </source>
</evidence>
<comment type="function">
    <text evidence="9">Proteolytically removes the C-terminal three residues of farnesylated proteins.</text>
</comment>
<dbReference type="PANTHER" id="PTHR10120">
    <property type="entry name" value="CAAX PRENYL PROTEASE 1"/>
    <property type="match status" value="1"/>
</dbReference>
<proteinExistence type="inferred from homology"/>
<keyword evidence="3 9" id="KW-0378">Hydrolase</keyword>
<comment type="subcellular location">
    <subcellularLocation>
        <location evidence="9">Endoplasmic reticulum membrane</location>
        <topology evidence="9">Multi-pass membrane protein</topology>
    </subcellularLocation>
</comment>
<feature type="transmembrane region" description="Helical" evidence="9">
    <location>
        <begin position="13"/>
        <end position="32"/>
    </location>
</feature>
<dbReference type="GO" id="GO:0071586">
    <property type="term" value="P:CAAX-box protein processing"/>
    <property type="evidence" value="ECO:0007669"/>
    <property type="project" value="UniProtKB-UniRule"/>
</dbReference>
<comment type="catalytic activity">
    <reaction evidence="6 9">
        <text>Hydrolyzes the peptide bond -P2-(S-farnesyl or geranylgeranyl)C-P1'-P2'-P3'-COOH where P1' and P2' are amino acids with aliphatic side chains and P3' is any C-terminal residue.</text>
        <dbReference type="EC" id="3.4.24.84"/>
    </reaction>
</comment>
<dbReference type="GO" id="GO:0005789">
    <property type="term" value="C:endoplasmic reticulum membrane"/>
    <property type="evidence" value="ECO:0007669"/>
    <property type="project" value="UniProtKB-SubCell"/>
</dbReference>
<dbReference type="GO" id="GO:0004222">
    <property type="term" value="F:metalloendopeptidase activity"/>
    <property type="evidence" value="ECO:0007669"/>
    <property type="project" value="UniProtKB-UniRule"/>
</dbReference>
<evidence type="ECO:0000256" key="1">
    <source>
        <dbReference type="ARBA" id="ARBA00022670"/>
    </source>
</evidence>
<feature type="binding site" evidence="8">
    <location>
        <position position="311"/>
    </location>
    <ligand>
        <name>Zn(2+)</name>
        <dbReference type="ChEBI" id="CHEBI:29105"/>
        <note>catalytic</note>
    </ligand>
</feature>
<feature type="domain" description="Peptidase M48" evidence="11">
    <location>
        <begin position="208"/>
        <end position="437"/>
    </location>
</feature>
<dbReference type="GO" id="GO:0046872">
    <property type="term" value="F:metal ion binding"/>
    <property type="evidence" value="ECO:0007669"/>
    <property type="project" value="UniProtKB-UniRule"/>
</dbReference>
<dbReference type="AlphaFoldDB" id="A0A7J5Y7D0"/>
<comment type="similarity">
    <text evidence="9">Belongs to the peptidase M48A family.</text>
</comment>
<keyword evidence="14" id="KW-1185">Reference proteome</keyword>
<feature type="transmembrane region" description="Helical" evidence="9">
    <location>
        <begin position="325"/>
        <end position="343"/>
    </location>
</feature>
<keyword evidence="9" id="KW-0812">Transmembrane</keyword>
<accession>A0A7J5Y7D0</accession>
<dbReference type="OrthoDB" id="360839at2759"/>
<dbReference type="InterPro" id="IPR032456">
    <property type="entry name" value="Peptidase_M48_N"/>
</dbReference>
<organism evidence="13 14">
    <name type="scientific">Dissostichus mawsoni</name>
    <name type="common">Antarctic cod</name>
    <dbReference type="NCBI Taxonomy" id="36200"/>
    <lineage>
        <taxon>Eukaryota</taxon>
        <taxon>Metazoa</taxon>
        <taxon>Chordata</taxon>
        <taxon>Craniata</taxon>
        <taxon>Vertebrata</taxon>
        <taxon>Euteleostomi</taxon>
        <taxon>Actinopterygii</taxon>
        <taxon>Neopterygii</taxon>
        <taxon>Teleostei</taxon>
        <taxon>Neoteleostei</taxon>
        <taxon>Acanthomorphata</taxon>
        <taxon>Eupercaria</taxon>
        <taxon>Perciformes</taxon>
        <taxon>Notothenioidei</taxon>
        <taxon>Nototheniidae</taxon>
        <taxon>Dissostichus</taxon>
    </lineage>
</organism>
<dbReference type="Proteomes" id="UP000518266">
    <property type="component" value="Unassembled WGS sequence"/>
</dbReference>
<feature type="transmembrane region" description="Helical" evidence="9">
    <location>
        <begin position="349"/>
        <end position="372"/>
    </location>
</feature>
<keyword evidence="9" id="KW-0256">Endoplasmic reticulum</keyword>
<comment type="cofactor">
    <cofactor evidence="8 9">
        <name>Zn(2+)</name>
        <dbReference type="ChEBI" id="CHEBI:29105"/>
    </cofactor>
    <text evidence="8 9">Binds 1 zinc ion per subunit.</text>
</comment>
<sequence length="479" mass="53610">MVESIFDLPVEKLIFYAVLGFSWTVYLWEAYLSYRQRSIYRSTTHVPQELGKIMDSETFEKSRLYQLDKSNFSFWSGLYSETEGTLILLLGGIPLMWELAGSVTARIGFGSEYEITQSLVFLTLATLFSAFTGLPWSVYNTFVIEEKHGFNQQTLGFFLKDAVKKFIVTQCILLPVTSLLLYIIKIGGDYFFIYAWLFTLAVSLFTPLPEGELKTDIEDMAKSISFPLTKVYVVEGSKRSSHSNAYFYGFFKNKRIVLFDTLLEDYSPLNKSGEPQPEQAEREDTSSESKAKPKNKKQGCNNSEILAVLGHELGHWKLGHTVKNIVISQMNSFLCFSLFAVLIGRKELFVAFGFNVSQPTLIGLMIIFQFIFSPYNELLSFCLTVLSRRFEFQADAFARGMGKASELYSALIKLNKDNLGFPVADWLFSMWHYSHPPPGAPQSAGQHQAGLTGLGGGGALAASSKGPPQTAAGPIDPKP</sequence>
<feature type="domain" description="CAAX prenyl protease 1 N-terminal" evidence="12">
    <location>
        <begin position="37"/>
        <end position="205"/>
    </location>
</feature>
<feature type="compositionally biased region" description="Basic and acidic residues" evidence="10">
    <location>
        <begin position="279"/>
        <end position="291"/>
    </location>
</feature>
<feature type="binding site" evidence="8">
    <location>
        <position position="391"/>
    </location>
    <ligand>
        <name>Zn(2+)</name>
        <dbReference type="ChEBI" id="CHEBI:29105"/>
        <note>catalytic</note>
    </ligand>
</feature>
<evidence type="ECO:0000256" key="4">
    <source>
        <dbReference type="ARBA" id="ARBA00022833"/>
    </source>
</evidence>
<reference evidence="13 14" key="1">
    <citation type="submission" date="2020-03" db="EMBL/GenBank/DDBJ databases">
        <title>Dissostichus mawsoni Genome sequencing and assembly.</title>
        <authorList>
            <person name="Park H."/>
        </authorList>
    </citation>
    <scope>NUCLEOTIDE SEQUENCE [LARGE SCALE GENOMIC DNA]</scope>
    <source>
        <strain evidence="13">DM0001</strain>
        <tissue evidence="13">Muscle</tissue>
    </source>
</reference>
<feature type="transmembrane region" description="Helical" evidence="9">
    <location>
        <begin position="119"/>
        <end position="144"/>
    </location>
</feature>
<feature type="region of interest" description="Disordered" evidence="10">
    <location>
        <begin position="439"/>
        <end position="479"/>
    </location>
</feature>
<dbReference type="InterPro" id="IPR001915">
    <property type="entry name" value="Peptidase_M48"/>
</dbReference>
<gene>
    <name evidence="13" type="ORF">F7725_008114</name>
</gene>
<name>A0A7J5Y7D0_DISMA</name>
<keyword evidence="2 8" id="KW-0479">Metal-binding</keyword>
<keyword evidence="9" id="KW-0472">Membrane</keyword>
<evidence type="ECO:0000256" key="3">
    <source>
        <dbReference type="ARBA" id="ARBA00022801"/>
    </source>
</evidence>
<evidence type="ECO:0000259" key="12">
    <source>
        <dbReference type="Pfam" id="PF16491"/>
    </source>
</evidence>
<evidence type="ECO:0000256" key="5">
    <source>
        <dbReference type="ARBA" id="ARBA00023049"/>
    </source>
</evidence>
<feature type="active site" evidence="7">
    <location>
        <position position="312"/>
    </location>
</feature>
<feature type="region of interest" description="Disordered" evidence="10">
    <location>
        <begin position="269"/>
        <end position="298"/>
    </location>
</feature>
<feature type="binding site" evidence="8">
    <location>
        <position position="315"/>
    </location>
    <ligand>
        <name>Zn(2+)</name>
        <dbReference type="ChEBI" id="CHEBI:29105"/>
        <note>catalytic</note>
    </ligand>
</feature>
<feature type="active site" description="Proton donor" evidence="7">
    <location>
        <position position="395"/>
    </location>
</feature>
<comment type="caution">
    <text evidence="13">The sequence shown here is derived from an EMBL/GenBank/DDBJ whole genome shotgun (WGS) entry which is preliminary data.</text>
</comment>
<evidence type="ECO:0000313" key="13">
    <source>
        <dbReference type="EMBL" id="KAF3844951.1"/>
    </source>
</evidence>
<keyword evidence="5 9" id="KW-0482">Metalloprotease</keyword>
<dbReference type="InterPro" id="IPR027057">
    <property type="entry name" value="CAXX_Prtase_1"/>
</dbReference>
<evidence type="ECO:0000256" key="7">
    <source>
        <dbReference type="PIRSR" id="PIRSR627057-1"/>
    </source>
</evidence>
<keyword evidence="9" id="KW-1133">Transmembrane helix</keyword>
<dbReference type="Pfam" id="PF16491">
    <property type="entry name" value="Peptidase_M48_N"/>
    <property type="match status" value="1"/>
</dbReference>
<protein>
    <recommendedName>
        <fullName evidence="9">CAAX prenyl protease</fullName>
        <ecNumber evidence="9">3.4.24.84</ecNumber>
    </recommendedName>
</protein>
<feature type="transmembrane region" description="Helical" evidence="9">
    <location>
        <begin position="190"/>
        <end position="208"/>
    </location>
</feature>
<dbReference type="EC" id="3.4.24.84" evidence="9"/>
<evidence type="ECO:0000313" key="14">
    <source>
        <dbReference type="Proteomes" id="UP000518266"/>
    </source>
</evidence>